<keyword evidence="3" id="KW-0378">Hydrolase</keyword>
<sequence>MYRTIAAALFGLALAQAGLSAPAVAAQGTGKPSKTAAKPADEAHAGEPKLISSAFAIAHQLTGEIIAEHKGEEVLPIASITKLMTAMVVLDSGQGLSDALTISRADFDTLKGTGSRLPLGTRLSREQMLLLALMSSENRAASALARHYPGGEDAFVKAMNVKARMIGLNDTRFFDGTGLDPRNVSSPRDLVRMVAAAAEYPLIREFTTADERQVRVGRRLLQYRNSNSLVRKPGWDIGLSKTGFIREAGRCVVMQTWLQGEPVIIVLMNARSRWARDTDANRLREWLQSVGLHRLAHAGSQHEG</sequence>
<dbReference type="PANTHER" id="PTHR21581:SF26">
    <property type="entry name" value="D-ALANYL-D-ALANINE ENDOPEPTIDASE"/>
    <property type="match status" value="1"/>
</dbReference>
<evidence type="ECO:0000259" key="11">
    <source>
        <dbReference type="Pfam" id="PF00768"/>
    </source>
</evidence>
<evidence type="ECO:0000256" key="10">
    <source>
        <dbReference type="SAM" id="SignalP"/>
    </source>
</evidence>
<feature type="signal peptide" evidence="10">
    <location>
        <begin position="1"/>
        <end position="25"/>
    </location>
</feature>
<dbReference type="InterPro" id="IPR001967">
    <property type="entry name" value="Peptidase_S11_N"/>
</dbReference>
<feature type="domain" description="Peptidase S11 D-alanyl-D-alanine carboxypeptidase A N-terminal" evidence="11">
    <location>
        <begin position="45"/>
        <end position="271"/>
    </location>
</feature>
<evidence type="ECO:0000313" key="13">
    <source>
        <dbReference type="Proteomes" id="UP000307956"/>
    </source>
</evidence>
<evidence type="ECO:0000256" key="5">
    <source>
        <dbReference type="ARBA" id="ARBA00022984"/>
    </source>
</evidence>
<dbReference type="AlphaFoldDB" id="A0A4S4AF39"/>
<dbReference type="RefSeq" id="WP_136386371.1">
    <property type="nucleotide sequence ID" value="NZ_SSOD01000017.1"/>
</dbReference>
<evidence type="ECO:0000256" key="2">
    <source>
        <dbReference type="ARBA" id="ARBA00022729"/>
    </source>
</evidence>
<comment type="caution">
    <text evidence="12">The sequence shown here is derived from an EMBL/GenBank/DDBJ whole genome shotgun (WGS) entry which is preliminary data.</text>
</comment>
<dbReference type="SUPFAM" id="SSF56601">
    <property type="entry name" value="beta-lactamase/transpeptidase-like"/>
    <property type="match status" value="1"/>
</dbReference>
<dbReference type="PRINTS" id="PR00725">
    <property type="entry name" value="DADACBPTASE1"/>
</dbReference>
<dbReference type="OrthoDB" id="5688590at2"/>
<comment type="similarity">
    <text evidence="1 9">Belongs to the peptidase S11 family.</text>
</comment>
<dbReference type="EMBL" id="SSOD01000017">
    <property type="protein sequence ID" value="THF57693.1"/>
    <property type="molecule type" value="Genomic_DNA"/>
</dbReference>
<evidence type="ECO:0000256" key="9">
    <source>
        <dbReference type="RuleBase" id="RU004016"/>
    </source>
</evidence>
<dbReference type="Gene3D" id="3.40.710.10">
    <property type="entry name" value="DD-peptidase/beta-lactamase superfamily"/>
    <property type="match status" value="1"/>
</dbReference>
<feature type="active site" description="Acyl-ester intermediate" evidence="7">
    <location>
        <position position="79"/>
    </location>
</feature>
<reference evidence="12 13" key="1">
    <citation type="submission" date="2019-04" db="EMBL/GenBank/DDBJ databases">
        <title>Azoarcus rhizosphaerae sp. nov. isolated from rhizosphere of Ficus religiosa.</title>
        <authorList>
            <person name="Lin S.-Y."/>
            <person name="Hameed A."/>
            <person name="Hsu Y.-H."/>
            <person name="Young C.-C."/>
        </authorList>
    </citation>
    <scope>NUCLEOTIDE SEQUENCE [LARGE SCALE GENOMIC DNA]</scope>
    <source>
        <strain evidence="12 13">CC-YHH848</strain>
    </source>
</reference>
<dbReference type="GO" id="GO:0006508">
    <property type="term" value="P:proteolysis"/>
    <property type="evidence" value="ECO:0007669"/>
    <property type="project" value="InterPro"/>
</dbReference>
<accession>A0A4S4AF39</accession>
<dbReference type="GO" id="GO:0009252">
    <property type="term" value="P:peptidoglycan biosynthetic process"/>
    <property type="evidence" value="ECO:0007669"/>
    <property type="project" value="UniProtKB-KW"/>
</dbReference>
<keyword evidence="13" id="KW-1185">Reference proteome</keyword>
<gene>
    <name evidence="12" type="ORF">E6O51_17850</name>
</gene>
<protein>
    <submittedName>
        <fullName evidence="12">Peptidase S11</fullName>
    </submittedName>
</protein>
<dbReference type="Pfam" id="PF00768">
    <property type="entry name" value="Peptidase_S11"/>
    <property type="match status" value="1"/>
</dbReference>
<keyword evidence="5" id="KW-0573">Peptidoglycan synthesis</keyword>
<dbReference type="GO" id="GO:0071555">
    <property type="term" value="P:cell wall organization"/>
    <property type="evidence" value="ECO:0007669"/>
    <property type="project" value="UniProtKB-KW"/>
</dbReference>
<feature type="binding site" evidence="8">
    <location>
        <position position="241"/>
    </location>
    <ligand>
        <name>substrate</name>
    </ligand>
</feature>
<dbReference type="InterPro" id="IPR012338">
    <property type="entry name" value="Beta-lactam/transpept-like"/>
</dbReference>
<keyword evidence="2 10" id="KW-0732">Signal</keyword>
<feature type="active site" description="Proton acceptor" evidence="7">
    <location>
        <position position="82"/>
    </location>
</feature>
<feature type="chain" id="PRO_5020910840" evidence="10">
    <location>
        <begin position="26"/>
        <end position="304"/>
    </location>
</feature>
<evidence type="ECO:0000256" key="8">
    <source>
        <dbReference type="PIRSR" id="PIRSR618044-2"/>
    </source>
</evidence>
<feature type="active site" evidence="7">
    <location>
        <position position="136"/>
    </location>
</feature>
<keyword evidence="6" id="KW-0961">Cell wall biogenesis/degradation</keyword>
<dbReference type="Proteomes" id="UP000307956">
    <property type="component" value="Unassembled WGS sequence"/>
</dbReference>
<dbReference type="InterPro" id="IPR018044">
    <property type="entry name" value="Peptidase_S11"/>
</dbReference>
<organism evidence="12 13">
    <name type="scientific">Pseudothauera rhizosphaerae</name>
    <dbReference type="NCBI Taxonomy" id="2565932"/>
    <lineage>
        <taxon>Bacteria</taxon>
        <taxon>Pseudomonadati</taxon>
        <taxon>Pseudomonadota</taxon>
        <taxon>Betaproteobacteria</taxon>
        <taxon>Rhodocyclales</taxon>
        <taxon>Zoogloeaceae</taxon>
        <taxon>Pseudothauera</taxon>
    </lineage>
</organism>
<evidence type="ECO:0000256" key="1">
    <source>
        <dbReference type="ARBA" id="ARBA00007164"/>
    </source>
</evidence>
<evidence type="ECO:0000256" key="3">
    <source>
        <dbReference type="ARBA" id="ARBA00022801"/>
    </source>
</evidence>
<dbReference type="GO" id="GO:0009002">
    <property type="term" value="F:serine-type D-Ala-D-Ala carboxypeptidase activity"/>
    <property type="evidence" value="ECO:0007669"/>
    <property type="project" value="InterPro"/>
</dbReference>
<name>A0A4S4AF39_9RHOO</name>
<evidence type="ECO:0000256" key="7">
    <source>
        <dbReference type="PIRSR" id="PIRSR618044-1"/>
    </source>
</evidence>
<evidence type="ECO:0000313" key="12">
    <source>
        <dbReference type="EMBL" id="THF57693.1"/>
    </source>
</evidence>
<evidence type="ECO:0000256" key="6">
    <source>
        <dbReference type="ARBA" id="ARBA00023316"/>
    </source>
</evidence>
<dbReference type="PANTHER" id="PTHR21581">
    <property type="entry name" value="D-ALANYL-D-ALANINE CARBOXYPEPTIDASE"/>
    <property type="match status" value="1"/>
</dbReference>
<evidence type="ECO:0000256" key="4">
    <source>
        <dbReference type="ARBA" id="ARBA00022960"/>
    </source>
</evidence>
<proteinExistence type="inferred from homology"/>
<dbReference type="GO" id="GO:0008360">
    <property type="term" value="P:regulation of cell shape"/>
    <property type="evidence" value="ECO:0007669"/>
    <property type="project" value="UniProtKB-KW"/>
</dbReference>
<keyword evidence="4" id="KW-0133">Cell shape</keyword>